<dbReference type="InterPro" id="IPR034660">
    <property type="entry name" value="DinB/YfiT-like"/>
</dbReference>
<dbReference type="InterPro" id="IPR007837">
    <property type="entry name" value="DinB"/>
</dbReference>
<comment type="caution">
    <text evidence="4">The sequence shown here is derived from an EMBL/GenBank/DDBJ whole genome shotgun (WGS) entry which is preliminary data.</text>
</comment>
<dbReference type="AlphaFoldDB" id="A0A3E2NPR7"/>
<dbReference type="EMBL" id="QWDE01000002">
    <property type="protein sequence ID" value="RFZ82989.1"/>
    <property type="molecule type" value="Genomic_DNA"/>
</dbReference>
<name>A0A3E2NPR7_9SPHI</name>
<evidence type="ECO:0000256" key="2">
    <source>
        <dbReference type="ARBA" id="ARBA00022723"/>
    </source>
</evidence>
<evidence type="ECO:0000313" key="4">
    <source>
        <dbReference type="EMBL" id="RFZ82989.1"/>
    </source>
</evidence>
<sequence>MTTAERLNASLESVLYGDPWYGPKTYDILSSIALEMAYELPEGSVHSIAGIMLHMLSWTQEVTARMNGKLAGEPSGGDWPDPGTPDEHKWQQLLSSFKLANVTLAGEIMKFPEDKWSAPTNDERNPALGTGVTYSELIEGLIQHHIYHSGQIALLKRLLS</sequence>
<organism evidence="4 5">
    <name type="scientific">Mucilaginibacter terrenus</name>
    <dbReference type="NCBI Taxonomy" id="2482727"/>
    <lineage>
        <taxon>Bacteria</taxon>
        <taxon>Pseudomonadati</taxon>
        <taxon>Bacteroidota</taxon>
        <taxon>Sphingobacteriia</taxon>
        <taxon>Sphingobacteriales</taxon>
        <taxon>Sphingobacteriaceae</taxon>
        <taxon>Mucilaginibacter</taxon>
    </lineage>
</organism>
<dbReference type="RefSeq" id="WP_117383464.1">
    <property type="nucleotide sequence ID" value="NZ_QWDE01000002.1"/>
</dbReference>
<accession>A0A3E2NPR7</accession>
<reference evidence="4 5" key="1">
    <citation type="submission" date="2018-08" db="EMBL/GenBank/DDBJ databases">
        <title>Mucilaginibacter terrae sp. nov., isolated from manganese diggings.</title>
        <authorList>
            <person name="Huang Y."/>
            <person name="Zhou Z."/>
        </authorList>
    </citation>
    <scope>NUCLEOTIDE SEQUENCE [LARGE SCALE GENOMIC DNA]</scope>
    <source>
        <strain evidence="4 5">ZH6</strain>
    </source>
</reference>
<dbReference type="SUPFAM" id="SSF109854">
    <property type="entry name" value="DinB/YfiT-like putative metalloenzymes"/>
    <property type="match status" value="1"/>
</dbReference>
<dbReference type="OrthoDB" id="9814103at2"/>
<dbReference type="Proteomes" id="UP000260823">
    <property type="component" value="Unassembled WGS sequence"/>
</dbReference>
<keyword evidence="5" id="KW-1185">Reference proteome</keyword>
<dbReference type="Gene3D" id="1.20.120.450">
    <property type="entry name" value="dinb family like domain"/>
    <property type="match status" value="1"/>
</dbReference>
<dbReference type="GO" id="GO:0046872">
    <property type="term" value="F:metal ion binding"/>
    <property type="evidence" value="ECO:0007669"/>
    <property type="project" value="UniProtKB-KW"/>
</dbReference>
<keyword evidence="2 3" id="KW-0479">Metal-binding</keyword>
<feature type="binding site" evidence="3">
    <location>
        <position position="54"/>
    </location>
    <ligand>
        <name>a divalent metal cation</name>
        <dbReference type="ChEBI" id="CHEBI:60240"/>
    </ligand>
</feature>
<proteinExistence type="inferred from homology"/>
<evidence type="ECO:0008006" key="6">
    <source>
        <dbReference type="Google" id="ProtNLM"/>
    </source>
</evidence>
<evidence type="ECO:0000256" key="3">
    <source>
        <dbReference type="PIRSR" id="PIRSR607837-1"/>
    </source>
</evidence>
<comment type="similarity">
    <text evidence="1">Belongs to the DinB family.</text>
</comment>
<dbReference type="Pfam" id="PF05163">
    <property type="entry name" value="DinB"/>
    <property type="match status" value="1"/>
</dbReference>
<evidence type="ECO:0000256" key="1">
    <source>
        <dbReference type="ARBA" id="ARBA00008635"/>
    </source>
</evidence>
<protein>
    <recommendedName>
        <fullName evidence="6">DinB family protein</fullName>
    </recommendedName>
</protein>
<feature type="binding site" evidence="3">
    <location>
        <position position="144"/>
    </location>
    <ligand>
        <name>a divalent metal cation</name>
        <dbReference type="ChEBI" id="CHEBI:60240"/>
    </ligand>
</feature>
<feature type="binding site" evidence="3">
    <location>
        <position position="148"/>
    </location>
    <ligand>
        <name>a divalent metal cation</name>
        <dbReference type="ChEBI" id="CHEBI:60240"/>
    </ligand>
</feature>
<evidence type="ECO:0000313" key="5">
    <source>
        <dbReference type="Proteomes" id="UP000260823"/>
    </source>
</evidence>
<gene>
    <name evidence="4" type="ORF">DYU05_12610</name>
</gene>